<proteinExistence type="predicted"/>
<dbReference type="SFLD" id="SFLDG01387">
    <property type="entry name" value="BtrN-like_SPASM_domain_contain"/>
    <property type="match status" value="1"/>
</dbReference>
<dbReference type="InterPro" id="IPR023885">
    <property type="entry name" value="4Fe4S-binding_SPASM_dom"/>
</dbReference>
<dbReference type="InterPro" id="IPR027604">
    <property type="entry name" value="W_rSAM_matur"/>
</dbReference>
<dbReference type="InterPro" id="IPR058240">
    <property type="entry name" value="rSAM_sf"/>
</dbReference>
<reference evidence="8 9" key="1">
    <citation type="submission" date="2024-04" db="EMBL/GenBank/DDBJ databases">
        <title>Genome sequencing and metabolic network reconstruction of aminoacids and betaine degradation by Anoxynatronum sibiricum.</title>
        <authorList>
            <person name="Detkova E.N."/>
            <person name="Boltjanskaja Y.V."/>
            <person name="Mardanov A.V."/>
            <person name="Kevbrin V."/>
        </authorList>
    </citation>
    <scope>NUCLEOTIDE SEQUENCE [LARGE SCALE GENOMIC DNA]</scope>
    <source>
        <strain evidence="8 9">Z-7981</strain>
    </source>
</reference>
<dbReference type="Proteomes" id="UP001407405">
    <property type="component" value="Unassembled WGS sequence"/>
</dbReference>
<dbReference type="InterPro" id="IPR050377">
    <property type="entry name" value="Radical_SAM_PqqE_MftC-like"/>
</dbReference>
<evidence type="ECO:0000256" key="5">
    <source>
        <dbReference type="ARBA" id="ARBA00023004"/>
    </source>
</evidence>
<dbReference type="SUPFAM" id="SSF102114">
    <property type="entry name" value="Radical SAM enzymes"/>
    <property type="match status" value="1"/>
</dbReference>
<comment type="caution">
    <text evidence="8">The sequence shown here is derived from an EMBL/GenBank/DDBJ whole genome shotgun (WGS) entry which is preliminary data.</text>
</comment>
<organism evidence="8 9">
    <name type="scientific">Anoxynatronum sibiricum</name>
    <dbReference type="NCBI Taxonomy" id="210623"/>
    <lineage>
        <taxon>Bacteria</taxon>
        <taxon>Bacillati</taxon>
        <taxon>Bacillota</taxon>
        <taxon>Clostridia</taxon>
        <taxon>Eubacteriales</taxon>
        <taxon>Clostridiaceae</taxon>
        <taxon>Anoxynatronum</taxon>
    </lineage>
</organism>
<name>A0ABU9VTH8_9CLOT</name>
<feature type="domain" description="Radical SAM core" evidence="7">
    <location>
        <begin position="37"/>
        <end position="256"/>
    </location>
</feature>
<evidence type="ECO:0000313" key="9">
    <source>
        <dbReference type="Proteomes" id="UP001407405"/>
    </source>
</evidence>
<evidence type="ECO:0000313" key="8">
    <source>
        <dbReference type="EMBL" id="MEN1760461.1"/>
    </source>
</evidence>
<keyword evidence="9" id="KW-1185">Reference proteome</keyword>
<dbReference type="InterPro" id="IPR007197">
    <property type="entry name" value="rSAM"/>
</dbReference>
<evidence type="ECO:0000256" key="4">
    <source>
        <dbReference type="ARBA" id="ARBA00022723"/>
    </source>
</evidence>
<dbReference type="InterPro" id="IPR013785">
    <property type="entry name" value="Aldolase_TIM"/>
</dbReference>
<dbReference type="SFLD" id="SFLDF00570">
    <property type="entry name" value="tungsten_cofactor_oxidoreducas"/>
    <property type="match status" value="1"/>
</dbReference>
<evidence type="ECO:0000256" key="2">
    <source>
        <dbReference type="ARBA" id="ARBA00022485"/>
    </source>
</evidence>
<dbReference type="Pfam" id="PF13186">
    <property type="entry name" value="SPASM"/>
    <property type="match status" value="1"/>
</dbReference>
<dbReference type="RefSeq" id="WP_343185786.1">
    <property type="nucleotide sequence ID" value="NZ_JBCITM010000007.1"/>
</dbReference>
<keyword evidence="4" id="KW-0479">Metal-binding</keyword>
<dbReference type="CDD" id="cd21121">
    <property type="entry name" value="SPASM_Cmo-like"/>
    <property type="match status" value="1"/>
</dbReference>
<dbReference type="Gene3D" id="3.20.20.70">
    <property type="entry name" value="Aldolase class I"/>
    <property type="match status" value="1"/>
</dbReference>
<dbReference type="PANTHER" id="PTHR11228:SF7">
    <property type="entry name" value="PQQA PEPTIDE CYCLASE"/>
    <property type="match status" value="1"/>
</dbReference>
<sequence length="387" mass="44596">MKTKSHETLIHDYLYEDNLKDRTHLLELGYRAHLLPGDEIHKIYLELTDRCNLNCAICYRKSWDEDQFNLDMSEDILNRVEASLKEVKGIKKLVLGGIGEPLYHPQILEILKRFGHYPLHITSNGTMMSAAMVDALVGRVQEITISVDGVGKAFEAIRGIGVDVVAEGIRRLQQRKRELDTAWPRISLQFVASRQNIDQIYAVLDLAHELGCGKLILSHLIPQTEENKHQYLYGFAGLTSHETQLLFHKIRMYSHRKAVTVQFPQAVLKTERACAFIEDVTTYITAGGDVVPCYRFSHPYEEYVFGRKKQVTKHSFGSLKEKKVLEIWNSVDYQRFRYQIHCNFYPSCMDCDLVEGCEYATETKEDCYGVQPTCADCLWARRFVMCP</sequence>
<evidence type="ECO:0000259" key="7">
    <source>
        <dbReference type="PROSITE" id="PS51918"/>
    </source>
</evidence>
<dbReference type="SFLD" id="SFLDS00029">
    <property type="entry name" value="Radical_SAM"/>
    <property type="match status" value="1"/>
</dbReference>
<dbReference type="CDD" id="cd01335">
    <property type="entry name" value="Radical_SAM"/>
    <property type="match status" value="1"/>
</dbReference>
<dbReference type="PROSITE" id="PS51918">
    <property type="entry name" value="RADICAL_SAM"/>
    <property type="match status" value="1"/>
</dbReference>
<dbReference type="Pfam" id="PF04055">
    <property type="entry name" value="Radical_SAM"/>
    <property type="match status" value="1"/>
</dbReference>
<keyword evidence="3" id="KW-0949">S-adenosyl-L-methionine</keyword>
<dbReference type="PANTHER" id="PTHR11228">
    <property type="entry name" value="RADICAL SAM DOMAIN PROTEIN"/>
    <property type="match status" value="1"/>
</dbReference>
<evidence type="ECO:0000256" key="1">
    <source>
        <dbReference type="ARBA" id="ARBA00001966"/>
    </source>
</evidence>
<gene>
    <name evidence="8" type="ORF">AAIG11_08255</name>
</gene>
<keyword evidence="2" id="KW-0004">4Fe-4S</keyword>
<keyword evidence="6" id="KW-0411">Iron-sulfur</keyword>
<protein>
    <submittedName>
        <fullName evidence="8">Radical SAM protein</fullName>
    </submittedName>
</protein>
<evidence type="ECO:0000256" key="3">
    <source>
        <dbReference type="ARBA" id="ARBA00022691"/>
    </source>
</evidence>
<dbReference type="InterPro" id="IPR034391">
    <property type="entry name" value="AdoMet-like_SPASM_containing"/>
</dbReference>
<keyword evidence="5" id="KW-0408">Iron</keyword>
<accession>A0ABU9VTH8</accession>
<dbReference type="SFLD" id="SFLDG01067">
    <property type="entry name" value="SPASM/twitch_domain_containing"/>
    <property type="match status" value="1"/>
</dbReference>
<evidence type="ECO:0000256" key="6">
    <source>
        <dbReference type="ARBA" id="ARBA00023014"/>
    </source>
</evidence>
<comment type="cofactor">
    <cofactor evidence="1">
        <name>[4Fe-4S] cluster</name>
        <dbReference type="ChEBI" id="CHEBI:49883"/>
    </cofactor>
</comment>
<dbReference type="EMBL" id="JBCITM010000007">
    <property type="protein sequence ID" value="MEN1760461.1"/>
    <property type="molecule type" value="Genomic_DNA"/>
</dbReference>